<feature type="region of interest" description="Disordered" evidence="1">
    <location>
        <begin position="318"/>
        <end position="351"/>
    </location>
</feature>
<evidence type="ECO:0000256" key="1">
    <source>
        <dbReference type="SAM" id="MobiDB-lite"/>
    </source>
</evidence>
<comment type="caution">
    <text evidence="2">The sequence shown here is derived from an EMBL/GenBank/DDBJ whole genome shotgun (WGS) entry which is preliminary data.</text>
</comment>
<dbReference type="RefSeq" id="WP_141282960.1">
    <property type="nucleotide sequence ID" value="NZ_BAAAWK010000001.1"/>
</dbReference>
<organism evidence="2 3">
    <name type="scientific">Paenarthrobacter aurescens</name>
    <name type="common">Arthrobacter aurescens</name>
    <dbReference type="NCBI Taxonomy" id="43663"/>
    <lineage>
        <taxon>Bacteria</taxon>
        <taxon>Bacillati</taxon>
        <taxon>Actinomycetota</taxon>
        <taxon>Actinomycetes</taxon>
        <taxon>Micrococcales</taxon>
        <taxon>Micrococcaceae</taxon>
        <taxon>Paenarthrobacter</taxon>
    </lineage>
</organism>
<gene>
    <name evidence="2" type="ORF">AAU01_14180</name>
</gene>
<feature type="region of interest" description="Disordered" evidence="1">
    <location>
        <begin position="216"/>
        <end position="295"/>
    </location>
</feature>
<evidence type="ECO:0000313" key="3">
    <source>
        <dbReference type="Proteomes" id="UP000317715"/>
    </source>
</evidence>
<dbReference type="Gene3D" id="2.60.120.260">
    <property type="entry name" value="Galactose-binding domain-like"/>
    <property type="match status" value="1"/>
</dbReference>
<protein>
    <submittedName>
        <fullName evidence="2">Uncharacterized protein</fullName>
    </submittedName>
</protein>
<dbReference type="Proteomes" id="UP000317715">
    <property type="component" value="Unassembled WGS sequence"/>
</dbReference>
<feature type="compositionally biased region" description="Low complexity" evidence="1">
    <location>
        <begin position="404"/>
        <end position="419"/>
    </location>
</feature>
<feature type="compositionally biased region" description="Polar residues" evidence="1">
    <location>
        <begin position="329"/>
        <end position="348"/>
    </location>
</feature>
<feature type="region of interest" description="Disordered" evidence="1">
    <location>
        <begin position="401"/>
        <end position="435"/>
    </location>
</feature>
<dbReference type="AlphaFoldDB" id="A0A4Y3NBN6"/>
<evidence type="ECO:0000313" key="2">
    <source>
        <dbReference type="EMBL" id="GEB18663.1"/>
    </source>
</evidence>
<name>A0A4Y3NBN6_PAEAU</name>
<feature type="compositionally biased region" description="Basic and acidic residues" evidence="1">
    <location>
        <begin position="265"/>
        <end position="291"/>
    </location>
</feature>
<dbReference type="GeneID" id="97303051"/>
<reference evidence="2 3" key="1">
    <citation type="submission" date="2019-06" db="EMBL/GenBank/DDBJ databases">
        <title>Whole genome shotgun sequence of Paenarthrobacter aurescens NBRC 12136.</title>
        <authorList>
            <person name="Hosoyama A."/>
            <person name="Uohara A."/>
            <person name="Ohji S."/>
            <person name="Ichikawa N."/>
        </authorList>
    </citation>
    <scope>NUCLEOTIDE SEQUENCE [LARGE SCALE GENOMIC DNA]</scope>
    <source>
        <strain evidence="2 3">NBRC 12136</strain>
    </source>
</reference>
<feature type="region of interest" description="Disordered" evidence="1">
    <location>
        <begin position="150"/>
        <end position="189"/>
    </location>
</feature>
<feature type="compositionally biased region" description="Low complexity" evidence="1">
    <location>
        <begin position="221"/>
        <end position="249"/>
    </location>
</feature>
<accession>A0A4Y3NBN6</accession>
<sequence>MSHPIDVGSVLGGRYKVTANVLTSHDQDQVLDGVDQVLNRPVSILVAGPGNAEQVAQSAREVATGERPGHVQILDLGISENTTYLITNHSTAPDLLDLVVATNPPYIEPFFTETLGSEIFGQPRTYEPETYDGLYEDDEHDAEYIQYDENGYPIPSEYDEPASEPATPARTAPHVPPMPSSSPSAPKSGIAGKLAAAAAGAGAAGIAAAAALKNSSSKNNDAGAGAASTDAASGGGASPAAASQPPTQAVSSQPISREPAAPEPSIRESASRESASRESASRDSAGRDSAAEPKVSLWSEEDYGFRDRGAGAAAGAAASAGAGGLGNRGNDSTFDRNASNFPASSAATGNYGDEYAEEEVYEDEAPEKEPRSLRWLVGGLLAAVLVVGLVLAVTNLGSLLPSGTPAATQSTPAPQTTPAETEEPAPTEAPAPATPPEIEEITRLGDFPFAATYDKDLAKAFDGNAASYWSYMEFATADWGGLAKEVPLMIKLKEATEVKSVVLNQLGGSGGSISVYTNDRPAMDGAKLVGTNSFTSPELTMPLAAPTQAQYVMVVITTLPKLAAPKTQYGFGLRLAEVTVQ</sequence>
<proteinExistence type="predicted"/>
<dbReference type="EMBL" id="BJMD01000007">
    <property type="protein sequence ID" value="GEB18663.1"/>
    <property type="molecule type" value="Genomic_DNA"/>
</dbReference>
<dbReference type="OrthoDB" id="4961075at2"/>
<keyword evidence="3" id="KW-1185">Reference proteome</keyword>